<dbReference type="OrthoDB" id="3830579at2759"/>
<evidence type="ECO:0000313" key="1">
    <source>
        <dbReference type="EMBL" id="RDW78545.1"/>
    </source>
</evidence>
<evidence type="ECO:0000313" key="2">
    <source>
        <dbReference type="Proteomes" id="UP000256690"/>
    </source>
</evidence>
<dbReference type="RefSeq" id="XP_026603245.1">
    <property type="nucleotide sequence ID" value="XM_026747413.1"/>
</dbReference>
<dbReference type="GeneID" id="38115767"/>
<accession>A0A3D8RWZ1</accession>
<dbReference type="Gene3D" id="3.30.70.100">
    <property type="match status" value="1"/>
</dbReference>
<dbReference type="STRING" id="1810919.A0A3D8RWZ1"/>
<protein>
    <recommendedName>
        <fullName evidence="3">ABM domain-containing protein</fullName>
    </recommendedName>
</protein>
<dbReference type="AlphaFoldDB" id="A0A3D8RWZ1"/>
<comment type="caution">
    <text evidence="1">The sequence shown here is derived from an EMBL/GenBank/DDBJ whole genome shotgun (WGS) entry which is preliminary data.</text>
</comment>
<organism evidence="1 2">
    <name type="scientific">Aspergillus mulundensis</name>
    <dbReference type="NCBI Taxonomy" id="1810919"/>
    <lineage>
        <taxon>Eukaryota</taxon>
        <taxon>Fungi</taxon>
        <taxon>Dikarya</taxon>
        <taxon>Ascomycota</taxon>
        <taxon>Pezizomycotina</taxon>
        <taxon>Eurotiomycetes</taxon>
        <taxon>Eurotiomycetidae</taxon>
        <taxon>Eurotiales</taxon>
        <taxon>Aspergillaceae</taxon>
        <taxon>Aspergillus</taxon>
        <taxon>Aspergillus subgen. Nidulantes</taxon>
    </lineage>
</organism>
<name>A0A3D8RWZ1_9EURO</name>
<proteinExistence type="predicted"/>
<sequence>MPHVTEFIYFQPKSSMKPEDPSNEEGAALAQLFKATTQQSGHLGSAWGRTKEDENVIVWAIDWSDAHSGIQQTNSPLDPYIAENTQITTLYTTLTPPDSDDTPVTSALVSNPITELAPLPFPTSLSSSDRSSLIADLTTFRKTLAEDAEENVRPKSFLLGQVERPGEFEHSKSESGQAFLHFLVLGWDSTEQHQQARDTDGFKTKIGPIREKMVAPLDRLGMRHVKFQKV</sequence>
<gene>
    <name evidence="1" type="ORF">DSM5745_05397</name>
</gene>
<keyword evidence="2" id="KW-1185">Reference proteome</keyword>
<evidence type="ECO:0008006" key="3">
    <source>
        <dbReference type="Google" id="ProtNLM"/>
    </source>
</evidence>
<dbReference type="Proteomes" id="UP000256690">
    <property type="component" value="Unassembled WGS sequence"/>
</dbReference>
<dbReference type="EMBL" id="PVWQ01000006">
    <property type="protein sequence ID" value="RDW78545.1"/>
    <property type="molecule type" value="Genomic_DNA"/>
</dbReference>
<reference evidence="1 2" key="1">
    <citation type="journal article" date="2018" name="IMA Fungus">
        <title>IMA Genome-F 9: Draft genome sequence of Annulohypoxylon stygium, Aspergillus mulundensis, Berkeleyomyces basicola (syn. Thielaviopsis basicola), Ceratocystis smalleyi, two Cercospora beticola strains, Coleophoma cylindrospora, Fusarium fracticaudum, Phialophora cf. hyalina, and Morchella septimelata.</title>
        <authorList>
            <person name="Wingfield B.D."/>
            <person name="Bills G.F."/>
            <person name="Dong Y."/>
            <person name="Huang W."/>
            <person name="Nel W.J."/>
            <person name="Swalarsk-Parry B.S."/>
            <person name="Vaghefi N."/>
            <person name="Wilken P.M."/>
            <person name="An Z."/>
            <person name="de Beer Z.W."/>
            <person name="De Vos L."/>
            <person name="Chen L."/>
            <person name="Duong T.A."/>
            <person name="Gao Y."/>
            <person name="Hammerbacher A."/>
            <person name="Kikkert J.R."/>
            <person name="Li Y."/>
            <person name="Li H."/>
            <person name="Li K."/>
            <person name="Li Q."/>
            <person name="Liu X."/>
            <person name="Ma X."/>
            <person name="Naidoo K."/>
            <person name="Pethybridge S.J."/>
            <person name="Sun J."/>
            <person name="Steenkamp E.T."/>
            <person name="van der Nest M.A."/>
            <person name="van Wyk S."/>
            <person name="Wingfield M.J."/>
            <person name="Xiong C."/>
            <person name="Yue Q."/>
            <person name="Zhang X."/>
        </authorList>
    </citation>
    <scope>NUCLEOTIDE SEQUENCE [LARGE SCALE GENOMIC DNA]</scope>
    <source>
        <strain evidence="1 2">DSM 5745</strain>
    </source>
</reference>